<dbReference type="Proteomes" id="UP000829685">
    <property type="component" value="Unassembled WGS sequence"/>
</dbReference>
<name>A0A9P9WZN1_9PEZI</name>
<evidence type="ECO:0000313" key="2">
    <source>
        <dbReference type="EMBL" id="KAI1881890.1"/>
    </source>
</evidence>
<dbReference type="PANTHER" id="PTHR42345:SF2">
    <property type="entry name" value="HELICASE-LIKE PROTEIN"/>
    <property type="match status" value="1"/>
</dbReference>
<protein>
    <recommendedName>
        <fullName evidence="4">Helicase-like protein</fullName>
    </recommendedName>
</protein>
<evidence type="ECO:0000313" key="3">
    <source>
        <dbReference type="Proteomes" id="UP000829685"/>
    </source>
</evidence>
<gene>
    <name evidence="2" type="ORF">JX265_000716</name>
</gene>
<evidence type="ECO:0008006" key="4">
    <source>
        <dbReference type="Google" id="ProtNLM"/>
    </source>
</evidence>
<feature type="region of interest" description="Disordered" evidence="1">
    <location>
        <begin position="1"/>
        <end position="104"/>
    </location>
</feature>
<dbReference type="PANTHER" id="PTHR42345">
    <property type="entry name" value="TPR_REGION DOMAIN-CONTAINING PROTEIN"/>
    <property type="match status" value="1"/>
</dbReference>
<reference evidence="2" key="1">
    <citation type="submission" date="2021-03" db="EMBL/GenBank/DDBJ databases">
        <title>Revisited historic fungal species revealed as producer of novel bioactive compounds through whole genome sequencing and comparative genomics.</title>
        <authorList>
            <person name="Vignolle G.A."/>
            <person name="Hochenegger N."/>
            <person name="Mach R.L."/>
            <person name="Mach-Aigner A.R."/>
            <person name="Javad Rahimi M."/>
            <person name="Salim K.A."/>
            <person name="Chan C.M."/>
            <person name="Lim L.B.L."/>
            <person name="Cai F."/>
            <person name="Druzhinina I.S."/>
            <person name="U'Ren J.M."/>
            <person name="Derntl C."/>
        </authorList>
    </citation>
    <scope>NUCLEOTIDE SEQUENCE</scope>
    <source>
        <strain evidence="2">TUCIM 5799</strain>
    </source>
</reference>
<keyword evidence="3" id="KW-1185">Reference proteome</keyword>
<organism evidence="2 3">
    <name type="scientific">Neoarthrinium moseri</name>
    <dbReference type="NCBI Taxonomy" id="1658444"/>
    <lineage>
        <taxon>Eukaryota</taxon>
        <taxon>Fungi</taxon>
        <taxon>Dikarya</taxon>
        <taxon>Ascomycota</taxon>
        <taxon>Pezizomycotina</taxon>
        <taxon>Sordariomycetes</taxon>
        <taxon>Xylariomycetidae</taxon>
        <taxon>Amphisphaeriales</taxon>
        <taxon>Apiosporaceae</taxon>
        <taxon>Neoarthrinium</taxon>
    </lineage>
</organism>
<proteinExistence type="predicted"/>
<dbReference type="AlphaFoldDB" id="A0A9P9WZN1"/>
<accession>A0A9P9WZN1</accession>
<feature type="compositionally biased region" description="Polar residues" evidence="1">
    <location>
        <begin position="959"/>
        <end position="968"/>
    </location>
</feature>
<sequence length="1039" mass="115052">MQSLSALKRSAREFLDEAKERTSSPKTGKNDAQLESRQSKRELLKSLIRRARDAQQRGGVTNNTIPTPRRDSETVDSLRPTINSNKPLPSPPLPGTVDKVDGQPKKPVLKLDRIMASLSEAEIEKLFSGAPQYFARSLGHGTGAPHPSVAFPWDEDLRIRDLTDHTQIEDDAWGCVTTAPRLIQRDPLSASTPSSRKGPHFNVKAMERPNMLSMQGLEKGTMGYQAALELSVADALQEEQYGFDSLGSKSHVVIEQRQKLITSKDGLRQLDDGAIMEQLLVCEGRYQAGCSKKQLNTHELHNELFQKVLHPPTRIIDRNDPYSLPVQIYALVKVLAAPNAWVDFSRVEWRIRLGQILWGFPLDDEVEDGSSINEGIDDYDRSEERYWLLLQILLSCELLIRLDAITDGDEFGAANLRASEIHRFEKEANLSVRWSLLLARSWLENIVINKTEAPSSGTSTPKGWLTSLASKMTLKHDHMHGSHHVDHAHHLHHGHSEYQYAIQGRYVERQVFGLTQFARKLRWPEIESYITRVSINAPTIAQATPINTPLLTSDTRRSSYFGGDRKPAELQRKASRRRKIDAALHPSGWLSKSYVSGLVLPGEGLSHFLMSTLLENDQEAMAKLGPMANLCGGFVFSGKSFWSTACIVGRVLAAGRGSAECMGWISADVIPKALEDGWVNIDVAEIADDVAQTGKKARLWGKTIIERESDVLGDADSANVLPADFIIPHENNHSEPPPSNIRIDLNSLNLLPIAHSAVSTPALERDFTPFSEHSNATVIETYSPSMAFTMTHDGVEEDQTFNVSLAQDVYFVTAHPCAPSSYVKYFKSPTSPTIQQIDVAGNDWMGKSSSAAHITGHPLHKYYTYKTVHLANLLKRPDASLEELLGKSPSTSTNNNGSSSSISKTARVLVIDCITGFAPPRSPEMASLSRMSSISSSFGLEPTAVQLQLPTPPRDSGERPNTSTSVGSKISRIDPPSPDSKMRLPTRRRQFGSDLEILVRAICAERGWNALISRRRRGCLACAIREAGALGWRVIIRVE</sequence>
<feature type="compositionally biased region" description="Basic and acidic residues" evidence="1">
    <location>
        <begin position="10"/>
        <end position="55"/>
    </location>
</feature>
<dbReference type="EMBL" id="JAFIMR010000001">
    <property type="protein sequence ID" value="KAI1881890.1"/>
    <property type="molecule type" value="Genomic_DNA"/>
</dbReference>
<feature type="region of interest" description="Disordered" evidence="1">
    <location>
        <begin position="947"/>
        <end position="984"/>
    </location>
</feature>
<comment type="caution">
    <text evidence="2">The sequence shown here is derived from an EMBL/GenBank/DDBJ whole genome shotgun (WGS) entry which is preliminary data.</text>
</comment>
<evidence type="ECO:0000256" key="1">
    <source>
        <dbReference type="SAM" id="MobiDB-lite"/>
    </source>
</evidence>